<dbReference type="SMART" id="SM00060">
    <property type="entry name" value="FN3"/>
    <property type="match status" value="2"/>
</dbReference>
<feature type="domain" description="Fibronectin type-III" evidence="7">
    <location>
        <begin position="1170"/>
        <end position="1261"/>
    </location>
</feature>
<dbReference type="Pfam" id="PF25023">
    <property type="entry name" value="TEN_YD-shell"/>
    <property type="match status" value="1"/>
</dbReference>
<dbReference type="InterPro" id="IPR003961">
    <property type="entry name" value="FN3_dom"/>
</dbReference>
<dbReference type="InterPro" id="IPR028994">
    <property type="entry name" value="Integrin_alpha_N"/>
</dbReference>
<dbReference type="RefSeq" id="WP_207859331.1">
    <property type="nucleotide sequence ID" value="NZ_JAFREP010000011.1"/>
</dbReference>
<name>A0A8J7U456_9BACT</name>
<evidence type="ECO:0000256" key="3">
    <source>
        <dbReference type="ARBA" id="ARBA00022729"/>
    </source>
</evidence>
<dbReference type="InterPro" id="IPR003284">
    <property type="entry name" value="Sal_SpvB"/>
</dbReference>
<dbReference type="InterPro" id="IPR006530">
    <property type="entry name" value="YD"/>
</dbReference>
<dbReference type="Gene3D" id="2.130.10.130">
    <property type="entry name" value="Integrin alpha, N-terminal"/>
    <property type="match status" value="1"/>
</dbReference>
<dbReference type="Pfam" id="PF13517">
    <property type="entry name" value="FG-GAP_3"/>
    <property type="match status" value="1"/>
</dbReference>
<reference evidence="8" key="1">
    <citation type="submission" date="2021-03" db="EMBL/GenBank/DDBJ databases">
        <authorList>
            <person name="Wang G."/>
        </authorList>
    </citation>
    <scope>NUCLEOTIDE SEQUENCE</scope>
    <source>
        <strain evidence="8">KCTC 12899</strain>
    </source>
</reference>
<accession>A0A8J7U456</accession>
<dbReference type="Pfam" id="PF00041">
    <property type="entry name" value="fn3"/>
    <property type="match status" value="2"/>
</dbReference>
<feature type="region of interest" description="Disordered" evidence="6">
    <location>
        <begin position="3197"/>
        <end position="3219"/>
    </location>
</feature>
<sequence length="3397" mass="374506">MRFFDAAPRSRGLALLTVLLVYSTGFALGQTEATVIGRVLNSDNQPLPNTRLQIIESDSDRVLYVGTTNADGEIRYQVRERSRVHLRSEILRHDAYSDPVTVTGTTTLTLQTVSAGVRLRNADGSPYRGAYVNVRNGNDNAGYRTRTDSDGIARFEVYPGTTVFFYNDRAGNRGTTPLTRIPADTLVTLQAVPLIARALDGDGNPLNSQTVLFYSDTNQYLGQKRTDNAGEAVLDVYPGFGYTATLRRYDVDLPAAETVTSGSGAVLRLNLTAITGELLGADGSPVPGQSLKLFTENNDATLASATTDAQGRVRFHVAPGQYYGFRVQRFQRWGESNRVQAGDGTPMRVQFVTIETEFLRADGTPHPAGVSVALHPESGSGFLGRTDTDGNGVAAFEVLPGFDYTSSISHLRATAVSTPVTAGNGQNMRLQTTRLLGEYLRSDGAPHTESAVFELWTNGPVNTGAAATTDSSGRVAFEVFPGHGYHARLDIFNQTVLTNSVTSGNGNLMRLQTQRAEARFLQSDGTPHVGRPLILKREGYTAVIANLTTDAEGHAAAEVPPNQRYVVTSQRYFHSATSNAALAGSGDTLNLQTVALYGRMRNPDGSGLAGQRLILYSYNQNAPGWVVTNAQGLAKWEVFPGKNYFFRTDIQGRTLSSNTVASGSGGIMEITTAALRARVLNADGSPFSNARLYLEHNGTVTDSATTNSEGYADFEGSPGADYNVRMQYYGAIGRSNTVAAGAGELMQIQLRRFEARVLDADGNPMPAQHLHLLADGEQTTALETTNNNGIAGLDLLPGATYGWRHRINDSEKTIVAGSIDEQVLFQVGRIIGRLRTSQNQPHTGRAITLYRDNTTLGRSKSVDGNGEAAFDLYPGFPYQISTNINGTRAVSEQAESSNGLILTLQTVSVGAQVYDQDGNRIQATVYLGHENSVNIEASGVTDSQGVVDFEVFPGDTMVLRLAVNNATIGSDTLTTTDIQPLARKRVLLVPGRVQDTWLNLTPFHQTVAADGRHTASWFYAGTGGVQQFTLQRGTDDVFAQVHQEDADTTARNYRFEDPDTGNGASIAYKVLPVYEAVVPCEPATNLRTVAVTSTTVDLAWDASSDAVRYHVRYRIGEDGWVQTPSVTGTGYRLENLTPGTDYEWMLRTVCLGNWVYTQTADFATQAGCNPPPMVTLVDATDTTLTVAWPSASSATAYRVEYQIGQFVLFDEVAAAAGTSQQHTLDRLSRDTTYTIRIRSICAGGQQSDATSLPLQATTDAESLLAGYTPDSFAVSPTGQANYSIPLRVPHALGGITPGLQFTYNSSAGNGPMGLGWTLQGFSGITRQSPNLDRDGFTDRINYDNRDFFALDGQTLLPINDGANGANGTEYRTELASDLKIVSHGNSRNAPTRFEVTDENGVVRIYGRDADAIIETPDRTAVSMWVLKEVRDIVGNTMTYHYREEYGQAHAERIDFASNSATAATAQAPFNVQIHYENRPDTTFAFIKGEPATTEERIRAVSVHYGNEMIRRYDINYAPITSSTPSRVGSIVESNADGARMPIIHFEWDTDTGFFREDEIDQGQDPTELSDHWAGIYHRQGRIRFGDFNGDGLIDTYFMRGYEFKESASCVSDEIYLGDGQGGYSDIIHGVGSRVSNIPAHYDPIGLDRDSMRRNFLRTGDFNGDGLTDLLLLNGHEDPTGMDVGVHLSNGDGTYRRRLNEGPALHNTDDYLARAALDGTRLADVNGDGRTDLIYLRTPAAGSIYYADIYLADADGNLRRDWARTTTLEAPGSTGEAKLRAVRLTHLADFDGNGLIDIFHGQAAILYLQTRDGWQPVDTMALTLSGADSDAKIHSASRYKIGDFNGDGKHDLYLIRGDRNGGDPDHDLVFLSHGDGTFTEIEGPETPIDGDTADTLARDLARVRFIDMNSDGTTDVYYVNNGNGNQVDSIFLFDALGEHNRRPGYASKVQAEDPIQAMVEINALRLVDISGNAFPDIVQSYGRDGDTQVRFNRHRTPLLTRIAHENGASRTIEYSNLNDRDIYDISRPRETAAEPRRIFIDGTPFDWRNCWLYDGQGNFANQRGSYTDGGVSTNRVYSVVDNMWRTLDLSEGKDWANAPVVGPAFDNGTTDMRVPASGYPATYFIGPMTVVASTTADDGGDHRNTQSYGYEQARAHRAGYGFLGFKQVTIHDDAHKTVVTHQYGLAPNGRFGGFLVSGTTNVNGSRALHFTNRYQWHLRDGVSYLGNLTYSKRTEIEPRDGTVLRETITDADYNAVGHPVTIVRTVRNPAKPEQTLTYRTENLWRENAVWPRVQLRERRETIEETTGATTRTERWTYDADGLQETHTALAGTAYQVTKHFEFDAFGNRTHTRVTATGETPRTTSQTYDNLGLYLATRTNSLGHTVHTDYDPRWGTLTATTDVNGETTRYEHNGSGAIITTIDPRGNQTRGTAAVAGQGPYPETAPALGRYYLLTQYPGGGESLEWFDALDRRIREAKRGFDGRWIYRDQRFNATGHIEAVSRAYHPGETPVWETRAYDDHGRLAAVTAPDGVVTQYETQGSNHWVIRNAGRTDITEQRETDLAGRTIAVTNHAGETLRFRYQRLSDRMIRTAEDPAGNQTVTVTNVQGKTIRWEDPAMGLLEMTYNAFGERVTRRDALGRETRYHYDGLGRLTEQHNGDGVTTRTYDTAANGIGRLAQVTGPDGYLEERAYTPFGELARKTVRLNSQSYTVEKSFDTLGRLERLVYPSGYTLAYGFNSHGYQNRIFEPDNESRPLWNLTALNAAGQTTETVFGNGVTTRMDYLPKTGLLSRIEADHNGTQIQHLGYRYNALRHLDEQENRVVGAYEALEYDELQRLIGVENVNEEDEMELSLEYDSLGNITYKSDVGDYRYEAGAPHAVTAAGNHRYRYDAMGRMVERRTGDAVETIRYNAADMPIEILAADGSKRLQFTYDPDGMRYRQLRTVNGITTDIHYVDNLYENRRAAGGNEQIHYIFAGSQRIAVHTQTETNSHTRYLHVDRLGSLDAVTDENGDVVERHSFDAFGRRRKGNWAPATEDTTQPRINRGYTGHEMLDAFDLIHMNGRVYDPVIGRFMTPDPIRQFPYHLQGVNPYSYILNNPYNATDPSGHFFVGLAKFALWLGKATTTTAQIITAVSVGVVGAAAVAIYTHRTGGEWEQGAIKGFALGVSLSVTWFNLKAAKAVKRAANERAQETIQNLKMRRPPPGTAMPIPRNPTEPPKMSANLEYIDPATRAKDIDLELWPPEPPYSSLTFDSSAKASLIEPEPWVADTPEIAYHEKAVTAVEEVNVDTLDVEPEFPTPIAYNPTNGGGRTADSTYHSPFKRQMSLPRSSTGKFSGWGGSQNILAFDELWNYNSSINLWDFDSINANFQTQAGRIITWWEGVQEWWGEFQRTHPINGY</sequence>
<keyword evidence="2" id="KW-0964">Secreted</keyword>
<proteinExistence type="predicted"/>
<dbReference type="SUPFAM" id="SSF69318">
    <property type="entry name" value="Integrin alpha N-terminal domain"/>
    <property type="match status" value="1"/>
</dbReference>
<feature type="compositionally biased region" description="Pro residues" evidence="6">
    <location>
        <begin position="3200"/>
        <end position="3215"/>
    </location>
</feature>
<dbReference type="InterPro" id="IPR056823">
    <property type="entry name" value="TEN-like_YD-shell"/>
</dbReference>
<dbReference type="Gene3D" id="2.40.128.340">
    <property type="match status" value="1"/>
</dbReference>
<dbReference type="GO" id="GO:0005737">
    <property type="term" value="C:cytoplasm"/>
    <property type="evidence" value="ECO:0007669"/>
    <property type="project" value="InterPro"/>
</dbReference>
<evidence type="ECO:0000256" key="4">
    <source>
        <dbReference type="ARBA" id="ARBA00022737"/>
    </source>
</evidence>
<dbReference type="InterPro" id="IPR013517">
    <property type="entry name" value="FG-GAP"/>
</dbReference>
<dbReference type="PANTHER" id="PTHR32305">
    <property type="match status" value="1"/>
</dbReference>
<evidence type="ECO:0000256" key="6">
    <source>
        <dbReference type="SAM" id="MobiDB-lite"/>
    </source>
</evidence>
<keyword evidence="5" id="KW-0843">Virulence</keyword>
<dbReference type="Gene3D" id="2.180.10.10">
    <property type="entry name" value="RHS repeat-associated core"/>
    <property type="match status" value="2"/>
</dbReference>
<dbReference type="SUPFAM" id="SSF49265">
    <property type="entry name" value="Fibronectin type III"/>
    <property type="match status" value="1"/>
</dbReference>
<dbReference type="SUPFAM" id="SSF49478">
    <property type="entry name" value="Cna protein B-type domain"/>
    <property type="match status" value="1"/>
</dbReference>
<organism evidence="8 9">
    <name type="scientific">Acanthopleuribacter pedis</name>
    <dbReference type="NCBI Taxonomy" id="442870"/>
    <lineage>
        <taxon>Bacteria</taxon>
        <taxon>Pseudomonadati</taxon>
        <taxon>Acidobacteriota</taxon>
        <taxon>Holophagae</taxon>
        <taxon>Acanthopleuribacterales</taxon>
        <taxon>Acanthopleuribacteraceae</taxon>
        <taxon>Acanthopleuribacter</taxon>
    </lineage>
</organism>
<dbReference type="GO" id="GO:0005576">
    <property type="term" value="C:extracellular region"/>
    <property type="evidence" value="ECO:0007669"/>
    <property type="project" value="UniProtKB-SubCell"/>
</dbReference>
<dbReference type="Gene3D" id="2.60.40.10">
    <property type="entry name" value="Immunoglobulins"/>
    <property type="match status" value="2"/>
</dbReference>
<dbReference type="InterPro" id="IPR013783">
    <property type="entry name" value="Ig-like_fold"/>
</dbReference>
<evidence type="ECO:0000313" key="9">
    <source>
        <dbReference type="Proteomes" id="UP000664417"/>
    </source>
</evidence>
<evidence type="ECO:0000256" key="5">
    <source>
        <dbReference type="ARBA" id="ARBA00023026"/>
    </source>
</evidence>
<feature type="domain" description="Fibronectin type-III" evidence="7">
    <location>
        <begin position="1082"/>
        <end position="1167"/>
    </location>
</feature>
<dbReference type="NCBIfam" id="TIGR03696">
    <property type="entry name" value="Rhs_assc_core"/>
    <property type="match status" value="1"/>
</dbReference>
<evidence type="ECO:0000313" key="8">
    <source>
        <dbReference type="EMBL" id="MBO1319469.1"/>
    </source>
</evidence>
<dbReference type="NCBIfam" id="TIGR01643">
    <property type="entry name" value="YD_repeat_2x"/>
    <property type="match status" value="2"/>
</dbReference>
<evidence type="ECO:0000256" key="1">
    <source>
        <dbReference type="ARBA" id="ARBA00004613"/>
    </source>
</evidence>
<evidence type="ECO:0000256" key="2">
    <source>
        <dbReference type="ARBA" id="ARBA00022525"/>
    </source>
</evidence>
<dbReference type="CDD" id="cd00063">
    <property type="entry name" value="FN3"/>
    <property type="match status" value="2"/>
</dbReference>
<protein>
    <submittedName>
        <fullName evidence="8">VCBS repeat-containing protein</fullName>
    </submittedName>
</protein>
<dbReference type="Pfam" id="PF03534">
    <property type="entry name" value="SpvB"/>
    <property type="match status" value="1"/>
</dbReference>
<gene>
    <name evidence="8" type="ORF">J3U88_13425</name>
</gene>
<dbReference type="EMBL" id="JAFREP010000011">
    <property type="protein sequence ID" value="MBO1319469.1"/>
    <property type="molecule type" value="Genomic_DNA"/>
</dbReference>
<dbReference type="InterPro" id="IPR036116">
    <property type="entry name" value="FN3_sf"/>
</dbReference>
<comment type="caution">
    <text evidence="8">The sequence shown here is derived from an EMBL/GenBank/DDBJ whole genome shotgun (WGS) entry which is preliminary data.</text>
</comment>
<dbReference type="InterPro" id="IPR050708">
    <property type="entry name" value="T6SS_VgrG/RHS"/>
</dbReference>
<keyword evidence="9" id="KW-1185">Reference proteome</keyword>
<keyword evidence="3" id="KW-0732">Signal</keyword>
<keyword evidence="4" id="KW-0677">Repeat</keyword>
<dbReference type="Pfam" id="PF05593">
    <property type="entry name" value="RHS_repeat"/>
    <property type="match status" value="1"/>
</dbReference>
<dbReference type="PANTHER" id="PTHR32305:SF15">
    <property type="entry name" value="PROTEIN RHSA-RELATED"/>
    <property type="match status" value="1"/>
</dbReference>
<dbReference type="InterPro" id="IPR031325">
    <property type="entry name" value="RHS_repeat"/>
</dbReference>
<dbReference type="InterPro" id="IPR022385">
    <property type="entry name" value="Rhs_assc_core"/>
</dbReference>
<comment type="subcellular location">
    <subcellularLocation>
        <location evidence="1">Secreted</location>
    </subcellularLocation>
</comment>
<dbReference type="PROSITE" id="PS50853">
    <property type="entry name" value="FN3"/>
    <property type="match status" value="2"/>
</dbReference>
<evidence type="ECO:0000259" key="7">
    <source>
        <dbReference type="PROSITE" id="PS50853"/>
    </source>
</evidence>
<dbReference type="Proteomes" id="UP000664417">
    <property type="component" value="Unassembled WGS sequence"/>
</dbReference>